<gene>
    <name evidence="1" type="ORF">EZS28_052790</name>
</gene>
<proteinExistence type="predicted"/>
<evidence type="ECO:0000313" key="1">
    <source>
        <dbReference type="EMBL" id="KAA6337414.1"/>
    </source>
</evidence>
<evidence type="ECO:0000313" key="2">
    <source>
        <dbReference type="Proteomes" id="UP000324800"/>
    </source>
</evidence>
<dbReference type="Proteomes" id="UP000324800">
    <property type="component" value="Unassembled WGS sequence"/>
</dbReference>
<dbReference type="AlphaFoldDB" id="A0A5J4RUD7"/>
<name>A0A5J4RUD7_9EUKA</name>
<comment type="caution">
    <text evidence="1">The sequence shown here is derived from an EMBL/GenBank/DDBJ whole genome shotgun (WGS) entry which is preliminary data.</text>
</comment>
<sequence>YICSEDILLEGCQCPVKAEELKGIPSKTCRCLPHKEDIREECQPTLCTSWENIPDQGCICNQAAHPEDCYCSNNPKDLVGILKTQCACVEDDLRGQCFICKGVEKDDPDCICPTDLKELRYISKKLCDCVPDDLREECIPVGCTSEDLPTEGCICTAEFHPDNCICPWNVSEIDGIPKDQCDCLFKDPRKSCLTCQGLGEDDPDCICPEKPFQLIYFDIEKCPCIETDERGECYTCSKDILLDGCKCPEEADQLKGIPRKVCECLAFGEGDTRDECKPQA</sequence>
<dbReference type="OrthoDB" id="283575at2759"/>
<accession>A0A5J4RUD7</accession>
<organism evidence="1 2">
    <name type="scientific">Streblomastix strix</name>
    <dbReference type="NCBI Taxonomy" id="222440"/>
    <lineage>
        <taxon>Eukaryota</taxon>
        <taxon>Metamonada</taxon>
        <taxon>Preaxostyla</taxon>
        <taxon>Oxymonadida</taxon>
        <taxon>Streblomastigidae</taxon>
        <taxon>Streblomastix</taxon>
    </lineage>
</organism>
<dbReference type="EMBL" id="SNRW01041426">
    <property type="protein sequence ID" value="KAA6337414.1"/>
    <property type="molecule type" value="Genomic_DNA"/>
</dbReference>
<feature type="non-terminal residue" evidence="1">
    <location>
        <position position="1"/>
    </location>
</feature>
<protein>
    <submittedName>
        <fullName evidence="1">Uncharacterized protein</fullName>
    </submittedName>
</protein>
<reference evidence="1 2" key="1">
    <citation type="submission" date="2019-03" db="EMBL/GenBank/DDBJ databases">
        <title>Single cell metagenomics reveals metabolic interactions within the superorganism composed of flagellate Streblomastix strix and complex community of Bacteroidetes bacteria on its surface.</title>
        <authorList>
            <person name="Treitli S.C."/>
            <person name="Kolisko M."/>
            <person name="Husnik F."/>
            <person name="Keeling P."/>
            <person name="Hampl V."/>
        </authorList>
    </citation>
    <scope>NUCLEOTIDE SEQUENCE [LARGE SCALE GENOMIC DNA]</scope>
    <source>
        <strain evidence="1">ST1C</strain>
    </source>
</reference>